<dbReference type="CDD" id="cd05036">
    <property type="entry name" value="PTKc_ALK_LTK"/>
    <property type="match status" value="1"/>
</dbReference>
<evidence type="ECO:0000256" key="5">
    <source>
        <dbReference type="ARBA" id="ARBA00022692"/>
    </source>
</evidence>
<name>A0AAQ4DP31_AMBAM</name>
<organism evidence="22 23">
    <name type="scientific">Amblyomma americanum</name>
    <name type="common">Lone star tick</name>
    <dbReference type="NCBI Taxonomy" id="6943"/>
    <lineage>
        <taxon>Eukaryota</taxon>
        <taxon>Metazoa</taxon>
        <taxon>Ecdysozoa</taxon>
        <taxon>Arthropoda</taxon>
        <taxon>Chelicerata</taxon>
        <taxon>Arachnida</taxon>
        <taxon>Acari</taxon>
        <taxon>Parasitiformes</taxon>
        <taxon>Ixodida</taxon>
        <taxon>Ixodoidea</taxon>
        <taxon>Ixodidae</taxon>
        <taxon>Amblyomminae</taxon>
        <taxon>Amblyomma</taxon>
    </lineage>
</organism>
<comment type="subcellular location">
    <subcellularLocation>
        <location evidence="1">Cell membrane</location>
        <topology evidence="1">Single-pass type I membrane protein</topology>
    </subcellularLocation>
</comment>
<dbReference type="PROSITE" id="PS50068">
    <property type="entry name" value="LDLRA_2"/>
    <property type="match status" value="1"/>
</dbReference>
<evidence type="ECO:0000256" key="2">
    <source>
        <dbReference type="ARBA" id="ARBA00011902"/>
    </source>
</evidence>
<protein>
    <recommendedName>
        <fullName evidence="2">receptor protein-tyrosine kinase</fullName>
        <ecNumber evidence="2">2.7.10.1</ecNumber>
    </recommendedName>
</protein>
<keyword evidence="15" id="KW-0325">Glycoprotein</keyword>
<feature type="compositionally biased region" description="Low complexity" evidence="18">
    <location>
        <begin position="560"/>
        <end position="569"/>
    </location>
</feature>
<dbReference type="Proteomes" id="UP001321473">
    <property type="component" value="Unassembled WGS sequence"/>
</dbReference>
<dbReference type="InterPro" id="IPR000998">
    <property type="entry name" value="MAM_dom"/>
</dbReference>
<evidence type="ECO:0000256" key="4">
    <source>
        <dbReference type="ARBA" id="ARBA00022679"/>
    </source>
</evidence>
<evidence type="ECO:0000256" key="6">
    <source>
        <dbReference type="ARBA" id="ARBA00022729"/>
    </source>
</evidence>
<dbReference type="GO" id="GO:0005886">
    <property type="term" value="C:plasma membrane"/>
    <property type="evidence" value="ECO:0007669"/>
    <property type="project" value="UniProtKB-SubCell"/>
</dbReference>
<feature type="compositionally biased region" description="Gly residues" evidence="18">
    <location>
        <begin position="1200"/>
        <end position="1214"/>
    </location>
</feature>
<accession>A0AAQ4DP31</accession>
<comment type="catalytic activity">
    <reaction evidence="16">
        <text>L-tyrosyl-[protein] + ATP = O-phospho-L-tyrosyl-[protein] + ADP + H(+)</text>
        <dbReference type="Rhea" id="RHEA:10596"/>
        <dbReference type="Rhea" id="RHEA-COMP:10136"/>
        <dbReference type="Rhea" id="RHEA-COMP:20101"/>
        <dbReference type="ChEBI" id="CHEBI:15378"/>
        <dbReference type="ChEBI" id="CHEBI:30616"/>
        <dbReference type="ChEBI" id="CHEBI:46858"/>
        <dbReference type="ChEBI" id="CHEBI:61978"/>
        <dbReference type="ChEBI" id="CHEBI:456216"/>
        <dbReference type="EC" id="2.7.10.1"/>
    </reaction>
</comment>
<keyword evidence="13 17" id="KW-1015">Disulfide bond</keyword>
<dbReference type="SMART" id="SM00192">
    <property type="entry name" value="LDLa"/>
    <property type="match status" value="1"/>
</dbReference>
<keyword evidence="5 19" id="KW-0812">Transmembrane</keyword>
<dbReference type="GO" id="GO:0043235">
    <property type="term" value="C:receptor complex"/>
    <property type="evidence" value="ECO:0007669"/>
    <property type="project" value="TreeGrafter"/>
</dbReference>
<evidence type="ECO:0000259" key="21">
    <source>
        <dbReference type="PROSITE" id="PS50060"/>
    </source>
</evidence>
<dbReference type="Gene3D" id="3.30.200.20">
    <property type="entry name" value="Phosphorylase Kinase, domain 1"/>
    <property type="match status" value="1"/>
</dbReference>
<evidence type="ECO:0000259" key="20">
    <source>
        <dbReference type="PROSITE" id="PS50011"/>
    </source>
</evidence>
<dbReference type="SUPFAM" id="SSF57424">
    <property type="entry name" value="LDL receptor-like module"/>
    <property type="match status" value="1"/>
</dbReference>
<dbReference type="Gene3D" id="4.10.400.10">
    <property type="entry name" value="Low-density Lipoprotein Receptor"/>
    <property type="match status" value="1"/>
</dbReference>
<evidence type="ECO:0000256" key="13">
    <source>
        <dbReference type="ARBA" id="ARBA00023157"/>
    </source>
</evidence>
<dbReference type="PROSITE" id="PS00239">
    <property type="entry name" value="RECEPTOR_TYR_KIN_II"/>
    <property type="match status" value="1"/>
</dbReference>
<dbReference type="FunFam" id="3.30.200.20:FF:000117">
    <property type="entry name" value="Tyrosine-protein kinase receptor"/>
    <property type="match status" value="1"/>
</dbReference>
<dbReference type="InterPro" id="IPR002011">
    <property type="entry name" value="Tyr_kinase_rcpt_2_CS"/>
</dbReference>
<dbReference type="InterPro" id="IPR000719">
    <property type="entry name" value="Prot_kinase_dom"/>
</dbReference>
<feature type="domain" description="MAM" evidence="21">
    <location>
        <begin position="127"/>
        <end position="313"/>
    </location>
</feature>
<dbReference type="InterPro" id="IPR011009">
    <property type="entry name" value="Kinase-like_dom_sf"/>
</dbReference>
<dbReference type="GO" id="GO:0004714">
    <property type="term" value="F:transmembrane receptor protein tyrosine kinase activity"/>
    <property type="evidence" value="ECO:0007669"/>
    <property type="project" value="UniProtKB-EC"/>
</dbReference>
<evidence type="ECO:0000256" key="18">
    <source>
        <dbReference type="SAM" id="MobiDB-lite"/>
    </source>
</evidence>
<keyword evidence="4" id="KW-0808">Transferase</keyword>
<feature type="region of interest" description="Disordered" evidence="18">
    <location>
        <begin position="1159"/>
        <end position="1223"/>
    </location>
</feature>
<dbReference type="Pfam" id="PF00057">
    <property type="entry name" value="Ldl_recept_a"/>
    <property type="match status" value="1"/>
</dbReference>
<keyword evidence="6" id="KW-0732">Signal</keyword>
<feature type="transmembrane region" description="Helical" evidence="19">
    <location>
        <begin position="740"/>
        <end position="761"/>
    </location>
</feature>
<keyword evidence="23" id="KW-1185">Reference proteome</keyword>
<keyword evidence="10 19" id="KW-1133">Transmembrane helix</keyword>
<feature type="region of interest" description="Disordered" evidence="18">
    <location>
        <begin position="617"/>
        <end position="636"/>
    </location>
</feature>
<feature type="domain" description="Protein kinase" evidence="20">
    <location>
        <begin position="826"/>
        <end position="1118"/>
    </location>
</feature>
<proteinExistence type="predicted"/>
<dbReference type="PANTHER" id="PTHR24416:SF604">
    <property type="entry name" value="RECEPTOR PROTEIN-TYROSINE KINASE"/>
    <property type="match status" value="1"/>
</dbReference>
<evidence type="ECO:0000256" key="15">
    <source>
        <dbReference type="ARBA" id="ARBA00023180"/>
    </source>
</evidence>
<dbReference type="SUPFAM" id="SSF56112">
    <property type="entry name" value="Protein kinase-like (PK-like)"/>
    <property type="match status" value="1"/>
</dbReference>
<evidence type="ECO:0000256" key="8">
    <source>
        <dbReference type="ARBA" id="ARBA00022777"/>
    </source>
</evidence>
<keyword evidence="7" id="KW-0547">Nucleotide-binding</keyword>
<dbReference type="FunFam" id="1.10.510.10:FF:000113">
    <property type="entry name" value="Tyrosine-protein kinase receptor"/>
    <property type="match status" value="1"/>
</dbReference>
<feature type="disulfide bond" evidence="17">
    <location>
        <begin position="92"/>
        <end position="110"/>
    </location>
</feature>
<reference evidence="22 23" key="1">
    <citation type="journal article" date="2023" name="Arcadia Sci">
        <title>De novo assembly of a long-read Amblyomma americanum tick genome.</title>
        <authorList>
            <person name="Chou S."/>
            <person name="Poskanzer K.E."/>
            <person name="Rollins M."/>
            <person name="Thuy-Boun P.S."/>
        </authorList>
    </citation>
    <scope>NUCLEOTIDE SEQUENCE [LARGE SCALE GENOMIC DNA]</scope>
    <source>
        <strain evidence="22">F_SG_1</strain>
        <tissue evidence="22">Salivary glands</tissue>
    </source>
</reference>
<evidence type="ECO:0000256" key="12">
    <source>
        <dbReference type="ARBA" id="ARBA00023137"/>
    </source>
</evidence>
<evidence type="ECO:0000256" key="19">
    <source>
        <dbReference type="SAM" id="Phobius"/>
    </source>
</evidence>
<dbReference type="SUPFAM" id="SSF49899">
    <property type="entry name" value="Concanavalin A-like lectins/glucanases"/>
    <property type="match status" value="1"/>
</dbReference>
<dbReference type="PANTHER" id="PTHR24416">
    <property type="entry name" value="TYROSINE-PROTEIN KINASE RECEPTOR"/>
    <property type="match status" value="1"/>
</dbReference>
<dbReference type="EC" id="2.7.10.1" evidence="2"/>
<dbReference type="CDD" id="cd00112">
    <property type="entry name" value="LDLa"/>
    <property type="match status" value="1"/>
</dbReference>
<keyword evidence="8" id="KW-0418">Kinase</keyword>
<dbReference type="InterPro" id="IPR020635">
    <property type="entry name" value="Tyr_kinase_cat_dom"/>
</dbReference>
<evidence type="ECO:0000256" key="9">
    <source>
        <dbReference type="ARBA" id="ARBA00022840"/>
    </source>
</evidence>
<dbReference type="InterPro" id="IPR013320">
    <property type="entry name" value="ConA-like_dom_sf"/>
</dbReference>
<dbReference type="GO" id="GO:0005524">
    <property type="term" value="F:ATP binding"/>
    <property type="evidence" value="ECO:0007669"/>
    <property type="project" value="UniProtKB-KW"/>
</dbReference>
<dbReference type="Gene3D" id="2.10.25.10">
    <property type="entry name" value="Laminin"/>
    <property type="match status" value="1"/>
</dbReference>
<feature type="domain" description="MAM" evidence="21">
    <location>
        <begin position="1"/>
        <end position="77"/>
    </location>
</feature>
<dbReference type="InterPro" id="IPR002172">
    <property type="entry name" value="LDrepeatLR_classA_rpt"/>
</dbReference>
<dbReference type="GO" id="GO:0007169">
    <property type="term" value="P:cell surface receptor protein tyrosine kinase signaling pathway"/>
    <property type="evidence" value="ECO:0007669"/>
    <property type="project" value="InterPro"/>
</dbReference>
<dbReference type="Pfam" id="PF00629">
    <property type="entry name" value="MAM"/>
    <property type="match status" value="1"/>
</dbReference>
<evidence type="ECO:0000256" key="17">
    <source>
        <dbReference type="PROSITE-ProRule" id="PRU00124"/>
    </source>
</evidence>
<dbReference type="Gene3D" id="1.10.510.10">
    <property type="entry name" value="Transferase(Phosphotransferase) domain 1"/>
    <property type="match status" value="1"/>
</dbReference>
<dbReference type="GO" id="GO:0045664">
    <property type="term" value="P:regulation of neuron differentiation"/>
    <property type="evidence" value="ECO:0007669"/>
    <property type="project" value="TreeGrafter"/>
</dbReference>
<evidence type="ECO:0000256" key="16">
    <source>
        <dbReference type="ARBA" id="ARBA00051243"/>
    </source>
</evidence>
<evidence type="ECO:0000256" key="10">
    <source>
        <dbReference type="ARBA" id="ARBA00022989"/>
    </source>
</evidence>
<dbReference type="PROSITE" id="PS50060">
    <property type="entry name" value="MAM_2"/>
    <property type="match status" value="2"/>
</dbReference>
<dbReference type="EMBL" id="JARKHS020028535">
    <property type="protein sequence ID" value="KAK8764221.1"/>
    <property type="molecule type" value="Genomic_DNA"/>
</dbReference>
<dbReference type="InterPro" id="IPR050122">
    <property type="entry name" value="RTK"/>
</dbReference>
<keyword evidence="3" id="KW-1003">Cell membrane</keyword>
<keyword evidence="11 19" id="KW-0472">Membrane</keyword>
<dbReference type="PRINTS" id="PR00109">
    <property type="entry name" value="TYRKINASE"/>
</dbReference>
<evidence type="ECO:0000256" key="14">
    <source>
        <dbReference type="ARBA" id="ARBA00023170"/>
    </source>
</evidence>
<sequence length="1253" mass="134199">MHASNMADGALVVFLSNPNHTREVHKVPGNSLGLWQRFKAPLGRQEPPFIVTIEVLPGKSAPGHLALDDIRLENCARQPRRMGTCLETQFRCANSTCIDRQEVCDIRVNCADGEDEKQACDQVPRGARCSLEEEDGESDSSDPTICGWRNDVRTSNGQWRRVTAENATSRLGPQHDHTTDSPKGHYACATGKQFGHEAVLESPEFPKLPYYHMNHTSAYFNSCHVRLHYYAHRSVHPYGLTLYAVERDPRHASGLRHELWSASGKDDAVWLRVVRALPALRHPFILRLFAQHGQGWKRCIAVDDITLGPECFGIGVPENETREYPTDSSNDDAILEAPPPEKIYDGNITKSYGFSSCGVRGRFGPTPADCAAWYANSSTRVAVLTKKQQAGVQVWTVPDSGLFTVFVRGARGGLGLSRACNTSGALIRATFHWEHGDRIHIIAGQRGTDACENQHPKIQDTCSKTNKRNALEDIHAVSRGGGGGGGGASAIFKVDPRTGEAVPLVVAAGGGGHSAAATASAGTAYVGVAGRGFQDNQAPGNGLSAPEGKGPGGGGGWNDSAAESNAAEEPTAGRPLTDSAAGGAVCAEAAVWNTAGGFGGGGGGCAGGGGGGGWKGGDAAVTDTAQRSGHGGTSYVHPSRLEAAFLPTPCRLGSSAMTADGEDSKAYPDKGLGDAMVAIVYAADARCPCKHFCLARTLSPATFKCACPVGYRLARDGSTCHAASGDARTNGDYKLPTHHLVVIILCILVTVAVILFFVVGFPRCPGSRKKLPSSLSPEPLGGNNPEVQLSRLRQATGMVTEFNPNYEFGGSTCTLQDLTDIPRESLTLVKALGQGAFGEVYQGFLLPTINPPTSPTSGEAGQVPPSPVAEVPVAVKTLPELSSPESEKDFVTEACIMSKFNHPNIVKFIGVCFEKMPRFIVLELLPGGDLKSFLRESRPKPNVPPSLTMTDLLKLAIDVAKGCQYLEDKHFIHRDIAARNCLLTTKGPGRVVKIADFGMARDIYRADYYRKGGKAMLPVKWMPPEAFLDGMFTSKTDVWSFGVLLWEVMSMGYMPYPGRGNQEVMQLVTSGGRLEPPANCPGPVYHVMTQCWHATPEERPSFGTILERLGYCIQDPDVVSAPLPVFHRPPSMERDATVMRPPNADNVCLQVYRSERSEVQSPGSEDYLIPMPSSNYSLSTERTELQSASSSLDSMDKLLGSGGVGGNGNQGSGNGSTHEKQATWETSFTTTPPDELPIRAPLKQPYSNVALNC</sequence>
<keyword evidence="14" id="KW-0675">Receptor</keyword>
<dbReference type="AlphaFoldDB" id="A0AAQ4DP31"/>
<dbReference type="PROSITE" id="PS01209">
    <property type="entry name" value="LDLRA_1"/>
    <property type="match status" value="1"/>
</dbReference>
<feature type="disulfide bond" evidence="17">
    <location>
        <begin position="85"/>
        <end position="97"/>
    </location>
</feature>
<dbReference type="InterPro" id="IPR008266">
    <property type="entry name" value="Tyr_kinase_AS"/>
</dbReference>
<evidence type="ECO:0000256" key="3">
    <source>
        <dbReference type="ARBA" id="ARBA00022475"/>
    </source>
</evidence>
<evidence type="ECO:0000256" key="1">
    <source>
        <dbReference type="ARBA" id="ARBA00004251"/>
    </source>
</evidence>
<dbReference type="PROSITE" id="PS50011">
    <property type="entry name" value="PROTEIN_KINASE_DOM"/>
    <property type="match status" value="1"/>
</dbReference>
<keyword evidence="9" id="KW-0067">ATP-binding</keyword>
<dbReference type="InterPro" id="IPR023415">
    <property type="entry name" value="LDLR_class-A_CS"/>
</dbReference>
<feature type="region of interest" description="Disordered" evidence="18">
    <location>
        <begin position="536"/>
        <end position="579"/>
    </location>
</feature>
<dbReference type="InterPro" id="IPR001245">
    <property type="entry name" value="Ser-Thr/Tyr_kinase_cat_dom"/>
</dbReference>
<evidence type="ECO:0000256" key="11">
    <source>
        <dbReference type="ARBA" id="ARBA00023136"/>
    </source>
</evidence>
<evidence type="ECO:0000313" key="22">
    <source>
        <dbReference type="EMBL" id="KAK8764221.1"/>
    </source>
</evidence>
<dbReference type="SMART" id="SM00137">
    <property type="entry name" value="MAM"/>
    <property type="match status" value="1"/>
</dbReference>
<evidence type="ECO:0000256" key="7">
    <source>
        <dbReference type="ARBA" id="ARBA00022741"/>
    </source>
</evidence>
<feature type="compositionally biased region" description="Polar residues" evidence="18">
    <location>
        <begin position="1172"/>
        <end position="1193"/>
    </location>
</feature>
<dbReference type="PROSITE" id="PS00109">
    <property type="entry name" value="PROTEIN_KINASE_TYR"/>
    <property type="match status" value="1"/>
</dbReference>
<comment type="caution">
    <text evidence="22">The sequence shown here is derived from an EMBL/GenBank/DDBJ whole genome shotgun (WGS) entry which is preliminary data.</text>
</comment>
<evidence type="ECO:0000313" key="23">
    <source>
        <dbReference type="Proteomes" id="UP001321473"/>
    </source>
</evidence>
<dbReference type="Pfam" id="PF07714">
    <property type="entry name" value="PK_Tyr_Ser-Thr"/>
    <property type="match status" value="1"/>
</dbReference>
<dbReference type="Gene3D" id="2.60.120.200">
    <property type="match status" value="2"/>
</dbReference>
<dbReference type="SMART" id="SM00219">
    <property type="entry name" value="TyrKc"/>
    <property type="match status" value="1"/>
</dbReference>
<dbReference type="InterPro" id="IPR036055">
    <property type="entry name" value="LDL_receptor-like_sf"/>
</dbReference>
<comment type="caution">
    <text evidence="17">Lacks conserved residue(s) required for the propagation of feature annotation.</text>
</comment>
<gene>
    <name evidence="22" type="ORF">V5799_033170</name>
</gene>
<keyword evidence="12" id="KW-0829">Tyrosine-protein kinase</keyword>